<keyword evidence="1" id="KW-1133">Transmembrane helix</keyword>
<accession>A0ABS3E059</accession>
<dbReference type="EMBL" id="JAEKJY010000005">
    <property type="protein sequence ID" value="MBN8236980.1"/>
    <property type="molecule type" value="Genomic_DNA"/>
</dbReference>
<keyword evidence="1" id="KW-0812">Transmembrane</keyword>
<name>A0ABS3E059_9BACI</name>
<proteinExistence type="predicted"/>
<feature type="transmembrane region" description="Helical" evidence="1">
    <location>
        <begin position="6"/>
        <end position="25"/>
    </location>
</feature>
<organism evidence="2 3">
    <name type="scientific">Halobacillus kuroshimensis</name>
    <dbReference type="NCBI Taxonomy" id="302481"/>
    <lineage>
        <taxon>Bacteria</taxon>
        <taxon>Bacillati</taxon>
        <taxon>Bacillota</taxon>
        <taxon>Bacilli</taxon>
        <taxon>Bacillales</taxon>
        <taxon>Bacillaceae</taxon>
        <taxon>Halobacillus</taxon>
    </lineage>
</organism>
<comment type="caution">
    <text evidence="2">The sequence shown here is derived from an EMBL/GenBank/DDBJ whole genome shotgun (WGS) entry which is preliminary data.</text>
</comment>
<protein>
    <submittedName>
        <fullName evidence="2">Uncharacterized protein</fullName>
    </submittedName>
</protein>
<reference evidence="2 3" key="1">
    <citation type="submission" date="2020-12" db="EMBL/GenBank/DDBJ databases">
        <title>Oil enriched cultivation method for isolating marine PHA-producing bacteria.</title>
        <authorList>
            <person name="Zheng W."/>
            <person name="Yu S."/>
            <person name="Huang Y."/>
        </authorList>
    </citation>
    <scope>NUCLEOTIDE SEQUENCE [LARGE SCALE GENOMIC DNA]</scope>
    <source>
        <strain evidence="2 3">SY-2-6</strain>
    </source>
</reference>
<gene>
    <name evidence="2" type="ORF">JF544_17100</name>
</gene>
<evidence type="ECO:0000256" key="1">
    <source>
        <dbReference type="SAM" id="Phobius"/>
    </source>
</evidence>
<dbReference type="RefSeq" id="WP_206935665.1">
    <property type="nucleotide sequence ID" value="NZ_JAEKJY010000005.1"/>
</dbReference>
<evidence type="ECO:0000313" key="2">
    <source>
        <dbReference type="EMBL" id="MBN8236980.1"/>
    </source>
</evidence>
<keyword evidence="3" id="KW-1185">Reference proteome</keyword>
<sequence length="54" mass="6068">MTKLFEVSVLAVFSVLFAGYALFVYPFEKMSERMSAEVKAKKLKYTPATQKTAA</sequence>
<dbReference type="Proteomes" id="UP000663970">
    <property type="component" value="Unassembled WGS sequence"/>
</dbReference>
<evidence type="ECO:0000313" key="3">
    <source>
        <dbReference type="Proteomes" id="UP000663970"/>
    </source>
</evidence>
<keyword evidence="1" id="KW-0472">Membrane</keyword>